<gene>
    <name evidence="1" type="ORF">JBL43_02335</name>
</gene>
<name>A0ABS0WM61_9FLAO</name>
<evidence type="ECO:0000313" key="2">
    <source>
        <dbReference type="Proteomes" id="UP000623301"/>
    </source>
</evidence>
<dbReference type="Proteomes" id="UP000623301">
    <property type="component" value="Unassembled WGS sequence"/>
</dbReference>
<protein>
    <submittedName>
        <fullName evidence="1">Uncharacterized protein</fullName>
    </submittedName>
</protein>
<dbReference type="RefSeq" id="WP_198839864.1">
    <property type="nucleotide sequence ID" value="NZ_JAEHFJ010000001.1"/>
</dbReference>
<keyword evidence="2" id="KW-1185">Reference proteome</keyword>
<evidence type="ECO:0000313" key="1">
    <source>
        <dbReference type="EMBL" id="MBJ2173058.1"/>
    </source>
</evidence>
<comment type="caution">
    <text evidence="1">The sequence shown here is derived from an EMBL/GenBank/DDBJ whole genome shotgun (WGS) entry which is preliminary data.</text>
</comment>
<reference evidence="1 2" key="1">
    <citation type="submission" date="2020-12" db="EMBL/GenBank/DDBJ databases">
        <title>Aureibaculum luteum sp. nov. and Aureibaculum flavum sp. nov., novel members of the family Flavobacteriaceae isolated from Antarctic intertidal sediments.</title>
        <authorList>
            <person name="He X."/>
            <person name="Zhang X."/>
        </authorList>
    </citation>
    <scope>NUCLEOTIDE SEQUENCE [LARGE SCALE GENOMIC DNA]</scope>
    <source>
        <strain evidence="1 2">A20</strain>
    </source>
</reference>
<dbReference type="EMBL" id="JAEHFJ010000001">
    <property type="protein sequence ID" value="MBJ2173058.1"/>
    <property type="molecule type" value="Genomic_DNA"/>
</dbReference>
<accession>A0ABS0WM61</accession>
<sequence>MSKIRFFLTEFDDFELAYFSKFKLPTYMKVTQSKIKEYLAERNLNKSKIDKLISENPKSKLDDKKIRCPRCYSDKIRVNSVAWTTTGGGIGIADEVATWDGVEERVTYKNEIICDVCDFWLEDPNQEKPLSTSKKVIYGMWDIIIGIFRN</sequence>
<proteinExistence type="predicted"/>
<organism evidence="1 2">
    <name type="scientific">Aureibaculum flavum</name>
    <dbReference type="NCBI Taxonomy" id="2795986"/>
    <lineage>
        <taxon>Bacteria</taxon>
        <taxon>Pseudomonadati</taxon>
        <taxon>Bacteroidota</taxon>
        <taxon>Flavobacteriia</taxon>
        <taxon>Flavobacteriales</taxon>
        <taxon>Flavobacteriaceae</taxon>
        <taxon>Aureibaculum</taxon>
    </lineage>
</organism>